<dbReference type="SUPFAM" id="SSF55811">
    <property type="entry name" value="Nudix"/>
    <property type="match status" value="1"/>
</dbReference>
<comment type="cofactor">
    <cofactor evidence="1">
        <name>Mg(2+)</name>
        <dbReference type="ChEBI" id="CHEBI:18420"/>
    </cofactor>
</comment>
<dbReference type="InterPro" id="IPR000086">
    <property type="entry name" value="NUDIX_hydrolase_dom"/>
</dbReference>
<evidence type="ECO:0000259" key="3">
    <source>
        <dbReference type="PROSITE" id="PS51462"/>
    </source>
</evidence>
<name>A0A2P7QJ12_9SPHN</name>
<reference evidence="4 5" key="1">
    <citation type="submission" date="2018-03" db="EMBL/GenBank/DDBJ databases">
        <title>The draft genome of Sphingosinicella sp. GL-C-18.</title>
        <authorList>
            <person name="Liu L."/>
            <person name="Li L."/>
            <person name="Liang L."/>
            <person name="Zhang X."/>
            <person name="Wang T."/>
        </authorList>
    </citation>
    <scope>NUCLEOTIDE SEQUENCE [LARGE SCALE GENOMIC DNA]</scope>
    <source>
        <strain evidence="4 5">GL-C-18</strain>
    </source>
</reference>
<sequence>MEDLWLSRAKRLQAIASTGLGFCRDPFDRERYQEIAEIAHAMLADIGNVPIDRIPTLLSDFAQGYATPKVDVRGAVIEGGEILLVRERSDGRWTLPGGFADVGRSASENVVKEIEEEAGVKVRARTLYSLRHKAKRPYEPDARDFYKMFFLCDRLDRALPQPGLETLDVGFFPPDALPELSLGRIIAKDIHDAFAHSGEIVFD</sequence>
<dbReference type="Pfam" id="PF12535">
    <property type="entry name" value="Nudix_N"/>
    <property type="match status" value="1"/>
</dbReference>
<dbReference type="GO" id="GO:0016787">
    <property type="term" value="F:hydrolase activity"/>
    <property type="evidence" value="ECO:0007669"/>
    <property type="project" value="UniProtKB-KW"/>
</dbReference>
<dbReference type="Gene3D" id="3.90.79.10">
    <property type="entry name" value="Nucleoside Triphosphate Pyrophosphohydrolase"/>
    <property type="match status" value="1"/>
</dbReference>
<dbReference type="Proteomes" id="UP000241167">
    <property type="component" value="Unassembled WGS sequence"/>
</dbReference>
<evidence type="ECO:0000256" key="2">
    <source>
        <dbReference type="ARBA" id="ARBA00022801"/>
    </source>
</evidence>
<organism evidence="4 5">
    <name type="scientific">Allosphingosinicella deserti</name>
    <dbReference type="NCBI Taxonomy" id="2116704"/>
    <lineage>
        <taxon>Bacteria</taxon>
        <taxon>Pseudomonadati</taxon>
        <taxon>Pseudomonadota</taxon>
        <taxon>Alphaproteobacteria</taxon>
        <taxon>Sphingomonadales</taxon>
        <taxon>Sphingomonadaceae</taxon>
        <taxon>Allosphingosinicella</taxon>
    </lineage>
</organism>
<protein>
    <submittedName>
        <fullName evidence="4">DNA mismatch repair protein MutT</fullName>
    </submittedName>
</protein>
<proteinExistence type="predicted"/>
<feature type="domain" description="Nudix hydrolase" evidence="3">
    <location>
        <begin position="67"/>
        <end position="194"/>
    </location>
</feature>
<evidence type="ECO:0000313" key="5">
    <source>
        <dbReference type="Proteomes" id="UP000241167"/>
    </source>
</evidence>
<dbReference type="EMBL" id="PXYI01000007">
    <property type="protein sequence ID" value="PSJ37920.1"/>
    <property type="molecule type" value="Genomic_DNA"/>
</dbReference>
<keyword evidence="2" id="KW-0378">Hydrolase</keyword>
<dbReference type="Pfam" id="PF00293">
    <property type="entry name" value="NUDIX"/>
    <property type="match status" value="1"/>
</dbReference>
<dbReference type="PROSITE" id="PS51462">
    <property type="entry name" value="NUDIX"/>
    <property type="match status" value="1"/>
</dbReference>
<keyword evidence="5" id="KW-1185">Reference proteome</keyword>
<dbReference type="PANTHER" id="PTHR43046">
    <property type="entry name" value="GDP-MANNOSE MANNOSYL HYDROLASE"/>
    <property type="match status" value="1"/>
</dbReference>
<dbReference type="InterPro" id="IPR015797">
    <property type="entry name" value="NUDIX_hydrolase-like_dom_sf"/>
</dbReference>
<evidence type="ECO:0000256" key="1">
    <source>
        <dbReference type="ARBA" id="ARBA00001946"/>
    </source>
</evidence>
<dbReference type="AlphaFoldDB" id="A0A2P7QJ12"/>
<dbReference type="PANTHER" id="PTHR43046:SF16">
    <property type="entry name" value="ADP-RIBOSE PYROPHOSPHATASE YJHB-RELATED"/>
    <property type="match status" value="1"/>
</dbReference>
<dbReference type="RefSeq" id="WP_106514733.1">
    <property type="nucleotide sequence ID" value="NZ_PXYI01000007.1"/>
</dbReference>
<evidence type="ECO:0000313" key="4">
    <source>
        <dbReference type="EMBL" id="PSJ37920.1"/>
    </source>
</evidence>
<dbReference type="Gene3D" id="6.10.250.1120">
    <property type="match status" value="1"/>
</dbReference>
<gene>
    <name evidence="4" type="ORF">C7I55_19610</name>
</gene>
<accession>A0A2P7QJ12</accession>
<dbReference type="OrthoDB" id="8480561at2"/>
<dbReference type="CDD" id="cd04672">
    <property type="entry name" value="NUDIX_CDP-Chase_like"/>
    <property type="match status" value="1"/>
</dbReference>
<dbReference type="InterPro" id="IPR059176">
    <property type="entry name" value="UDP-X_N"/>
</dbReference>
<comment type="caution">
    <text evidence="4">The sequence shown here is derived from an EMBL/GenBank/DDBJ whole genome shotgun (WGS) entry which is preliminary data.</text>
</comment>